<gene>
    <name evidence="1" type="ORF">S01H4_46240</name>
</gene>
<protein>
    <submittedName>
        <fullName evidence="1">Uncharacterized protein</fullName>
    </submittedName>
</protein>
<organism evidence="1">
    <name type="scientific">marine sediment metagenome</name>
    <dbReference type="NCBI Taxonomy" id="412755"/>
    <lineage>
        <taxon>unclassified sequences</taxon>
        <taxon>metagenomes</taxon>
        <taxon>ecological metagenomes</taxon>
    </lineage>
</organism>
<dbReference type="AlphaFoldDB" id="X1B6A7"/>
<name>X1B6A7_9ZZZZ</name>
<proteinExistence type="predicted"/>
<comment type="caution">
    <text evidence="1">The sequence shown here is derived from an EMBL/GenBank/DDBJ whole genome shotgun (WGS) entry which is preliminary data.</text>
</comment>
<evidence type="ECO:0000313" key="1">
    <source>
        <dbReference type="EMBL" id="GAG90605.1"/>
    </source>
</evidence>
<accession>X1B6A7</accession>
<sequence>MSALNPFYVGENQRVVGHSPDSNVGDEICLTVIGEMIPLKKWRKGKV</sequence>
<dbReference type="EMBL" id="BART01025819">
    <property type="protein sequence ID" value="GAG90605.1"/>
    <property type="molecule type" value="Genomic_DNA"/>
</dbReference>
<reference evidence="1" key="1">
    <citation type="journal article" date="2014" name="Front. Microbiol.">
        <title>High frequency of phylogenetically diverse reductive dehalogenase-homologous genes in deep subseafloor sedimentary metagenomes.</title>
        <authorList>
            <person name="Kawai M."/>
            <person name="Futagami T."/>
            <person name="Toyoda A."/>
            <person name="Takaki Y."/>
            <person name="Nishi S."/>
            <person name="Hori S."/>
            <person name="Arai W."/>
            <person name="Tsubouchi T."/>
            <person name="Morono Y."/>
            <person name="Uchiyama I."/>
            <person name="Ito T."/>
            <person name="Fujiyama A."/>
            <person name="Inagaki F."/>
            <person name="Takami H."/>
        </authorList>
    </citation>
    <scope>NUCLEOTIDE SEQUENCE</scope>
    <source>
        <strain evidence="1">Expedition CK06-06</strain>
    </source>
</reference>